<gene>
    <name evidence="1" type="primary">Acey_s0879.g2824</name>
    <name evidence="1" type="ORF">Y032_0879g2824</name>
</gene>
<name>A0A016WC85_9BILA</name>
<dbReference type="AlphaFoldDB" id="A0A016WC85"/>
<dbReference type="Proteomes" id="UP000024635">
    <property type="component" value="Unassembled WGS sequence"/>
</dbReference>
<protein>
    <submittedName>
        <fullName evidence="1">Uncharacterized protein</fullName>
    </submittedName>
</protein>
<organism evidence="1 2">
    <name type="scientific">Ancylostoma ceylanicum</name>
    <dbReference type="NCBI Taxonomy" id="53326"/>
    <lineage>
        <taxon>Eukaryota</taxon>
        <taxon>Metazoa</taxon>
        <taxon>Ecdysozoa</taxon>
        <taxon>Nematoda</taxon>
        <taxon>Chromadorea</taxon>
        <taxon>Rhabditida</taxon>
        <taxon>Rhabditina</taxon>
        <taxon>Rhabditomorpha</taxon>
        <taxon>Strongyloidea</taxon>
        <taxon>Ancylostomatidae</taxon>
        <taxon>Ancylostomatinae</taxon>
        <taxon>Ancylostoma</taxon>
    </lineage>
</organism>
<sequence>MPSLSAIMCKERGYVECYKARRSRKRRSLYQLHMQLYDRLPKSNGAARNCLLIPDTASTMMHKSTSAG</sequence>
<evidence type="ECO:0000313" key="1">
    <source>
        <dbReference type="EMBL" id="EYC36588.1"/>
    </source>
</evidence>
<accession>A0A016WC85</accession>
<proteinExistence type="predicted"/>
<dbReference type="EMBL" id="JARK01000479">
    <property type="protein sequence ID" value="EYC36588.1"/>
    <property type="molecule type" value="Genomic_DNA"/>
</dbReference>
<keyword evidence="2" id="KW-1185">Reference proteome</keyword>
<reference evidence="2" key="1">
    <citation type="journal article" date="2015" name="Nat. Genet.">
        <title>The genome and transcriptome of the zoonotic hookworm Ancylostoma ceylanicum identify infection-specific gene families.</title>
        <authorList>
            <person name="Schwarz E.M."/>
            <person name="Hu Y."/>
            <person name="Antoshechkin I."/>
            <person name="Miller M.M."/>
            <person name="Sternberg P.W."/>
            <person name="Aroian R.V."/>
        </authorList>
    </citation>
    <scope>NUCLEOTIDE SEQUENCE</scope>
    <source>
        <strain evidence="2">HY135</strain>
    </source>
</reference>
<comment type="caution">
    <text evidence="1">The sequence shown here is derived from an EMBL/GenBank/DDBJ whole genome shotgun (WGS) entry which is preliminary data.</text>
</comment>
<evidence type="ECO:0000313" key="2">
    <source>
        <dbReference type="Proteomes" id="UP000024635"/>
    </source>
</evidence>